<dbReference type="Pfam" id="PF13585">
    <property type="entry name" value="CHU_C"/>
    <property type="match status" value="1"/>
</dbReference>
<evidence type="ECO:0000313" key="2">
    <source>
        <dbReference type="Proteomes" id="UP000249542"/>
    </source>
</evidence>
<dbReference type="InterPro" id="IPR049804">
    <property type="entry name" value="Choice_anch_L"/>
</dbReference>
<dbReference type="RefSeq" id="WP_111539597.1">
    <property type="nucleotide sequence ID" value="NZ_QKYV01000001.1"/>
</dbReference>
<accession>A0A2W7IB36</accession>
<dbReference type="InterPro" id="IPR026341">
    <property type="entry name" value="T9SS_type_B"/>
</dbReference>
<reference evidence="1 2" key="1">
    <citation type="submission" date="2018-06" db="EMBL/GenBank/DDBJ databases">
        <title>Genomic Encyclopedia of Archaeal and Bacterial Type Strains, Phase II (KMG-II): from individual species to whole genera.</title>
        <authorList>
            <person name="Goeker M."/>
        </authorList>
    </citation>
    <scope>NUCLEOTIDE SEQUENCE [LARGE SCALE GENOMIC DNA]</scope>
    <source>
        <strain evidence="1 2">DSM 15361</strain>
    </source>
</reference>
<dbReference type="NCBIfam" id="TIGR04131">
    <property type="entry name" value="Bac_Flav_CTERM"/>
    <property type="match status" value="1"/>
</dbReference>
<gene>
    <name evidence="1" type="ORF">LX95_00242</name>
</gene>
<keyword evidence="2" id="KW-1185">Reference proteome</keyword>
<protein>
    <submittedName>
        <fullName evidence="1">Gliding motility-associated-like protein</fullName>
    </submittedName>
</protein>
<comment type="caution">
    <text evidence="1">The sequence shown here is derived from an EMBL/GenBank/DDBJ whole genome shotgun (WGS) entry which is preliminary data.</text>
</comment>
<organism evidence="1 2">
    <name type="scientific">Mesonia algae</name>
    <dbReference type="NCBI Taxonomy" id="213248"/>
    <lineage>
        <taxon>Bacteria</taxon>
        <taxon>Pseudomonadati</taxon>
        <taxon>Bacteroidota</taxon>
        <taxon>Flavobacteriia</taxon>
        <taxon>Flavobacteriales</taxon>
        <taxon>Flavobacteriaceae</taxon>
        <taxon>Mesonia</taxon>
    </lineage>
</organism>
<evidence type="ECO:0000313" key="1">
    <source>
        <dbReference type="EMBL" id="PZW43914.1"/>
    </source>
</evidence>
<name>A0A2W7IB36_9FLAO</name>
<proteinExistence type="predicted"/>
<sequence length="1353" mass="149892">MNKLLCFLFILISYIGIGQTVSVNQNNSAQNLVNILLNNACVEVSNTSVSSLQSVSYFNNNSGSFPIAEGVIIRNGDASYTAGSYTGNNLSSQENSNTDSFLESLNNASGQTSQITDVAYLEFEFIPLSKNFSFDFLFASNEYGQWQCVSSDVFAFLLTDLSTGETTNLAVIPGTQTPVSVKNIKDSAYNNSCSSDNASLFDVYNVNDSSQSTINMRGHTKLMNASAQITPGNLYKIKLVIGDSNDSDFDSAIFLAAGSFNANVDLGEDTTICQGSSKTITTGLSTQNYSHIWKMNGFVIAGQNGNSITVTNPATYSVVVLENNSNCMLTDEITLTEVTIQEPEDIKICHETSGNYSFNLLENTYQDLGVSAAAYNINYYASQQDLFIDNAIAVNQLSNYLGQDNQTIYIKLKALDTNLYCDAVYNFQLLVNEPIDLTFQDIELCDIASVDHVVDLNQHNITTILNSSEYDFYFFHNYFDAQASNNSILNPENYVPSFNNNADSIWVRIEDTNMTDCFTIVNFQIFLNPLPLVDEIADVIECNQYTLPPITNGNYYTGTQATGNMLFAGDIIEDSGTYYIYNGPDANGCYNESKFKIILIEKYSVRKLWCGQMTVPSPPAGAFYTEPGGPNGSGQVISPGTVFTTNQTLYFYADVNGVFCKEDVFPINILPLPPVDAPLDVVTCNSYTLPTLQNGNYYSEPDGEGTQYSAGDVISSSQTMYVFNYDGFCTNENSFEIIITPNFQDLNICGTYTLPDLEIGGYYTQAGGNGQVIPEGQVISSSQTIYYYAITTTSPNCTLNEGFFIEINSIPEVDSLNDVMVCEDDIFTLPNLVNGQYFSAPDREGDQLFEGDVVNETSTIYINNLANGCTNETSFLVEIIELPPIENFTDVYSCEAYELPPLANGNYFTQPYGGGQQLQPGDLITNTQEIYIYNFWPQINSCDNQDSFTVYIEGVEVGVFDNIQACDNYTLPPLNEGKYFTQSGGQGEMLQAGALVSTSQEIFVYAVSGDRFTCESEASFQINISQTPNLQEFENIEACGSYNLSMINIENAEVKFYRSSNQQGLLTQEELLFNEPGTYIVYVYASAEANTNCTIEKAIEITVHPLLPLNIEEATICKDPKTEEIISPAFLSSGLPDSEFEVNWYLDGNLMHTGENFEATELGIYTVRSTVLNPISTSDCGYEVTLVTVTESSKPIIETLVTEPFEDVAVINVIVKDAIGELEYQLNNGIFQESNEFYDVKPGVHTVRVRGMKGYCGEAIQEVEVIKYPKFFTPNADGVNDEWNIKDLKEHPEAQVYIFDRFGKLITTLSPRKRGWDGSLNGKNLPSNDYWFQVVFKQDGNEKVFKSHFTLKR</sequence>
<dbReference type="Proteomes" id="UP000249542">
    <property type="component" value="Unassembled WGS sequence"/>
</dbReference>
<dbReference type="NCBIfam" id="NF038133">
    <property type="entry name" value="choice_anch_L"/>
    <property type="match status" value="1"/>
</dbReference>
<dbReference type="EMBL" id="QKYV01000001">
    <property type="protein sequence ID" value="PZW43914.1"/>
    <property type="molecule type" value="Genomic_DNA"/>
</dbReference>